<evidence type="ECO:0000313" key="2">
    <source>
        <dbReference type="EMBL" id="MDW4825276.1"/>
    </source>
</evidence>
<evidence type="ECO:0000313" key="4">
    <source>
        <dbReference type="Proteomes" id="UP001271263"/>
    </source>
</evidence>
<dbReference type="AlphaFoldDB" id="A0AAW8NUU7"/>
<name>A0AAW8NUU7_9GAMM</name>
<reference evidence="1" key="2">
    <citation type="submission" date="2022-11" db="EMBL/GenBank/DDBJ databases">
        <title>Prophages regulate Shewanella fidelis motility and biofilm formation: implications for gut colonization dynamics in Ciona robusta.</title>
        <authorList>
            <person name="Natarajan O."/>
            <person name="Gibboney S.L."/>
            <person name="Young M.N."/>
            <person name="Lim S.J."/>
            <person name="Pluta N."/>
            <person name="Atkinson C.G.F."/>
            <person name="Leigh B.A."/>
            <person name="Liberti A."/>
            <person name="Kees E."/>
            <person name="Breitbart M."/>
            <person name="Gralnick J."/>
            <person name="Dishaw L.J."/>
        </authorList>
    </citation>
    <scope>NUCLEOTIDE SEQUENCE</scope>
    <source>
        <strain evidence="1">3313</strain>
    </source>
</reference>
<organism evidence="1 3">
    <name type="scientific">Shewanella fidelis</name>
    <dbReference type="NCBI Taxonomy" id="173509"/>
    <lineage>
        <taxon>Bacteria</taxon>
        <taxon>Pseudomonadati</taxon>
        <taxon>Pseudomonadota</taxon>
        <taxon>Gammaproteobacteria</taxon>
        <taxon>Alteromonadales</taxon>
        <taxon>Shewanellaceae</taxon>
        <taxon>Shewanella</taxon>
    </lineage>
</organism>
<reference evidence="2 4" key="1">
    <citation type="journal article" date="2022" name="bioRxiv">
        <title>Prophages regulate Shewanella fidelis 3313 motility and biofilm formation: implications for gut colonization dynamics in Ciona robusta.</title>
        <authorList>
            <person name="Natarajan O."/>
            <person name="Gibboney S.L."/>
            <person name="Young M.N."/>
            <person name="Lim S.J."/>
            <person name="Pluta N."/>
            <person name="Atkinson C.G."/>
            <person name="Leigh B.A."/>
            <person name="Liberti A."/>
            <person name="Kees E.D."/>
            <person name="Breitbart M."/>
            <person name="Gralnick J.A."/>
            <person name="Dishaw L.J."/>
        </authorList>
    </citation>
    <scope>NUCLEOTIDE SEQUENCE [LARGE SCALE GENOMIC DNA]</scope>
    <source>
        <strain evidence="2 4">JG4066</strain>
    </source>
</reference>
<evidence type="ECO:0000313" key="3">
    <source>
        <dbReference type="Proteomes" id="UP001259340"/>
    </source>
</evidence>
<gene>
    <name evidence="1" type="ORF">OS133_18850</name>
    <name evidence="2" type="ORF">OS134_14500</name>
</gene>
<dbReference type="EMBL" id="JAPMLD010000006">
    <property type="protein sequence ID" value="MDW4825276.1"/>
    <property type="molecule type" value="Genomic_DNA"/>
</dbReference>
<dbReference type="EMBL" id="JAPMLE010000001">
    <property type="protein sequence ID" value="MDR8525679.1"/>
    <property type="molecule type" value="Genomic_DNA"/>
</dbReference>
<accession>A0AAW8NUU7</accession>
<proteinExistence type="predicted"/>
<protein>
    <submittedName>
        <fullName evidence="1">Uncharacterized protein</fullName>
    </submittedName>
</protein>
<dbReference type="RefSeq" id="WP_310655739.1">
    <property type="nucleotide sequence ID" value="NZ_JAPMLA010000004.1"/>
</dbReference>
<evidence type="ECO:0000313" key="1">
    <source>
        <dbReference type="EMBL" id="MDR8525679.1"/>
    </source>
</evidence>
<keyword evidence="4" id="KW-1185">Reference proteome</keyword>
<dbReference type="Proteomes" id="UP001259340">
    <property type="component" value="Unassembled WGS sequence"/>
</dbReference>
<dbReference type="Proteomes" id="UP001271263">
    <property type="component" value="Unassembled WGS sequence"/>
</dbReference>
<sequence>MIPSTYIVVRALTRAYLQSPILIDQQCQYPNTYKLAISKVQQQ</sequence>
<comment type="caution">
    <text evidence="1">The sequence shown here is derived from an EMBL/GenBank/DDBJ whole genome shotgun (WGS) entry which is preliminary data.</text>
</comment>